<reference evidence="2" key="1">
    <citation type="submission" date="2015-07" db="EMBL/GenBank/DDBJ databases">
        <authorList>
            <person name="Rodrigo-Torres Lidia"/>
            <person name="Arahal R.David."/>
        </authorList>
    </citation>
    <scope>NUCLEOTIDE SEQUENCE [LARGE SCALE GENOMIC DNA]</scope>
    <source>
        <strain evidence="2">CECT 4801</strain>
    </source>
</reference>
<dbReference type="Proteomes" id="UP000048926">
    <property type="component" value="Unassembled WGS sequence"/>
</dbReference>
<evidence type="ECO:0000313" key="1">
    <source>
        <dbReference type="EMBL" id="CTQ46187.1"/>
    </source>
</evidence>
<dbReference type="AlphaFoldDB" id="A0A0M6YA93"/>
<evidence type="ECO:0000313" key="2">
    <source>
        <dbReference type="Proteomes" id="UP000048926"/>
    </source>
</evidence>
<gene>
    <name evidence="1" type="ORF">LAL4801_04644</name>
</gene>
<dbReference type="RefSeq" id="WP_023002729.1">
    <property type="nucleotide sequence ID" value="NZ_CP045617.1"/>
</dbReference>
<sequence length="161" mass="17089">MTRILLYNGELDFLTRGYMAAHSGYSYSSTDEILGHLVQNAPSGGFGVVELVFHSGVPGQVTLLDADCVGGFTAASPVGMVSHSSGMENFWRTLGQYIRPGGVLSLNACSIAEGRAGGHLLRHLCRAIGGGKRVCGGLGDQTSGVFEYNNASLMRGYPYYF</sequence>
<organism evidence="1 2">
    <name type="scientific">Roseibium aggregatum</name>
    <dbReference type="NCBI Taxonomy" id="187304"/>
    <lineage>
        <taxon>Bacteria</taxon>
        <taxon>Pseudomonadati</taxon>
        <taxon>Pseudomonadota</taxon>
        <taxon>Alphaproteobacteria</taxon>
        <taxon>Hyphomicrobiales</taxon>
        <taxon>Stappiaceae</taxon>
        <taxon>Roseibium</taxon>
    </lineage>
</organism>
<name>A0A0M6YA93_9HYPH</name>
<proteinExistence type="predicted"/>
<dbReference type="OrthoDB" id="9877571at2"/>
<accession>A0A0M6YA93</accession>
<dbReference type="EMBL" id="CXST01000003">
    <property type="protein sequence ID" value="CTQ46187.1"/>
    <property type="molecule type" value="Genomic_DNA"/>
</dbReference>
<keyword evidence="2" id="KW-1185">Reference proteome</keyword>
<protein>
    <submittedName>
        <fullName evidence="1">Uncharacterized protein</fullName>
    </submittedName>
</protein>